<keyword evidence="5" id="KW-0539">Nucleus</keyword>
<keyword evidence="2" id="KW-0678">Repressor</keyword>
<feature type="region of interest" description="Disordered" evidence="6">
    <location>
        <begin position="1"/>
        <end position="28"/>
    </location>
</feature>
<keyword evidence="4" id="KW-0804">Transcription</keyword>
<evidence type="ECO:0000313" key="7">
    <source>
        <dbReference type="EMBL" id="KAJ1999483.1"/>
    </source>
</evidence>
<accession>A0A9W8B9Y4</accession>
<dbReference type="AlphaFoldDB" id="A0A9W8B9Y4"/>
<dbReference type="InterPro" id="IPR013907">
    <property type="entry name" value="Sds3"/>
</dbReference>
<keyword evidence="8" id="KW-1185">Reference proteome</keyword>
<dbReference type="GO" id="GO:0005654">
    <property type="term" value="C:nucleoplasm"/>
    <property type="evidence" value="ECO:0007669"/>
    <property type="project" value="UniProtKB-ARBA"/>
</dbReference>
<dbReference type="GO" id="GO:0010468">
    <property type="term" value="P:regulation of gene expression"/>
    <property type="evidence" value="ECO:0007669"/>
    <property type="project" value="UniProtKB-ARBA"/>
</dbReference>
<dbReference type="PANTHER" id="PTHR21964">
    <property type="entry name" value="BREAST CANCER METASTASIS-SUPPRESSOR 1"/>
    <property type="match status" value="1"/>
</dbReference>
<protein>
    <submittedName>
        <fullName evidence="7">Uncharacterized protein</fullName>
    </submittedName>
</protein>
<dbReference type="Proteomes" id="UP001150907">
    <property type="component" value="Unassembled WGS sequence"/>
</dbReference>
<dbReference type="Pfam" id="PF08598">
    <property type="entry name" value="Sds3"/>
    <property type="match status" value="1"/>
</dbReference>
<dbReference type="EMBL" id="JANBQF010000698">
    <property type="protein sequence ID" value="KAJ1999483.1"/>
    <property type="molecule type" value="Genomic_DNA"/>
</dbReference>
<reference evidence="7" key="1">
    <citation type="submission" date="2022-07" db="EMBL/GenBank/DDBJ databases">
        <title>Phylogenomic reconstructions and comparative analyses of Kickxellomycotina fungi.</title>
        <authorList>
            <person name="Reynolds N.K."/>
            <person name="Stajich J.E."/>
            <person name="Barry K."/>
            <person name="Grigoriev I.V."/>
            <person name="Crous P."/>
            <person name="Smith M.E."/>
        </authorList>
    </citation>
    <scope>NUCLEOTIDE SEQUENCE</scope>
    <source>
        <strain evidence="7">IMI 214461</strain>
    </source>
</reference>
<evidence type="ECO:0000256" key="1">
    <source>
        <dbReference type="ARBA" id="ARBA00004123"/>
    </source>
</evidence>
<evidence type="ECO:0000256" key="6">
    <source>
        <dbReference type="SAM" id="MobiDB-lite"/>
    </source>
</evidence>
<gene>
    <name evidence="7" type="ORF">H4R26_005045</name>
</gene>
<organism evidence="7 8">
    <name type="scientific">Coemansia thaxteri</name>
    <dbReference type="NCBI Taxonomy" id="2663907"/>
    <lineage>
        <taxon>Eukaryota</taxon>
        <taxon>Fungi</taxon>
        <taxon>Fungi incertae sedis</taxon>
        <taxon>Zoopagomycota</taxon>
        <taxon>Kickxellomycotina</taxon>
        <taxon>Kickxellomycetes</taxon>
        <taxon>Kickxellales</taxon>
        <taxon>Kickxellaceae</taxon>
        <taxon>Coemansia</taxon>
    </lineage>
</organism>
<name>A0A9W8B9Y4_9FUNG</name>
<comment type="subcellular location">
    <subcellularLocation>
        <location evidence="1">Nucleus</location>
    </subcellularLocation>
</comment>
<sequence length="332" mass="36856">MDDYQEANPGHGAERSHNAAPSHPRYTKQPHYASDAVAYSHPHASSSAHAQNTLVMGASSHQPAVSSMPPAGYEWSGYSAQTQAQTLAQTQAMAQNVPMHGAQGRAASHAPTHRASTTQPLRIKVSERLQQIDRETYENEEREYQEKGEEIQNDLAMILRGTHPVFVEGAARLAAERDRALESAEQNHQYLVAMYKRVYTQEREQAEQAFKAEKQIIYDRIAADIDDRRKRLKEDKDSQDISMDFVFESGSRTSSKRNLRKRGGLDSLSLLGAEPAASRHQSKRKTAQAFSMQGIAEDDIISDLLAIRRATGVTGPLTTATNGKKNTKTSKR</sequence>
<proteinExistence type="predicted"/>
<comment type="caution">
    <text evidence="7">The sequence shown here is derived from an EMBL/GenBank/DDBJ whole genome shotgun (WGS) entry which is preliminary data.</text>
</comment>
<evidence type="ECO:0000256" key="5">
    <source>
        <dbReference type="ARBA" id="ARBA00023242"/>
    </source>
</evidence>
<evidence type="ECO:0000256" key="2">
    <source>
        <dbReference type="ARBA" id="ARBA00022491"/>
    </source>
</evidence>
<dbReference type="OrthoDB" id="70376at2759"/>
<dbReference type="SMART" id="SM01401">
    <property type="entry name" value="Sds3"/>
    <property type="match status" value="1"/>
</dbReference>
<evidence type="ECO:0000313" key="8">
    <source>
        <dbReference type="Proteomes" id="UP001150907"/>
    </source>
</evidence>
<evidence type="ECO:0000256" key="3">
    <source>
        <dbReference type="ARBA" id="ARBA00023015"/>
    </source>
</evidence>
<evidence type="ECO:0000256" key="4">
    <source>
        <dbReference type="ARBA" id="ARBA00023163"/>
    </source>
</evidence>
<keyword evidence="3" id="KW-0805">Transcription regulation</keyword>